<dbReference type="RefSeq" id="WP_167637570.1">
    <property type="nucleotide sequence ID" value="NZ_JAATOP010000004.1"/>
</dbReference>
<comment type="subcellular location">
    <subcellularLocation>
        <location evidence="1">Membrane</location>
    </subcellularLocation>
</comment>
<dbReference type="InterPro" id="IPR010827">
    <property type="entry name" value="BamA/TamA_POTRA"/>
</dbReference>
<keyword evidence="7" id="KW-1185">Reference proteome</keyword>
<dbReference type="EMBL" id="JAATOP010000004">
    <property type="protein sequence ID" value="NIY72178.1"/>
    <property type="molecule type" value="Genomic_DNA"/>
</dbReference>
<gene>
    <name evidence="6" type="ORF">HCZ30_06990</name>
</gene>
<name>A0ABX0VZW6_9RHOB</name>
<dbReference type="Pfam" id="PF01103">
    <property type="entry name" value="Omp85"/>
    <property type="match status" value="1"/>
</dbReference>
<dbReference type="InterPro" id="IPR039910">
    <property type="entry name" value="D15-like"/>
</dbReference>
<evidence type="ECO:0000256" key="1">
    <source>
        <dbReference type="ARBA" id="ARBA00004370"/>
    </source>
</evidence>
<keyword evidence="3" id="KW-0472">Membrane</keyword>
<evidence type="ECO:0000256" key="2">
    <source>
        <dbReference type="ARBA" id="ARBA00022452"/>
    </source>
</evidence>
<comment type="caution">
    <text evidence="6">The sequence shown here is derived from an EMBL/GenBank/DDBJ whole genome shotgun (WGS) entry which is preliminary data.</text>
</comment>
<organism evidence="6 7">
    <name type="scientific">Marivivens donghaensis</name>
    <dbReference type="NCBI Taxonomy" id="1699413"/>
    <lineage>
        <taxon>Bacteria</taxon>
        <taxon>Pseudomonadati</taxon>
        <taxon>Pseudomonadota</taxon>
        <taxon>Alphaproteobacteria</taxon>
        <taxon>Rhodobacterales</taxon>
        <taxon>Paracoccaceae</taxon>
        <taxon>Marivivens group</taxon>
        <taxon>Marivivens</taxon>
    </lineage>
</organism>
<dbReference type="Pfam" id="PF07244">
    <property type="entry name" value="POTRA"/>
    <property type="match status" value="1"/>
</dbReference>
<dbReference type="Gene3D" id="3.10.20.310">
    <property type="entry name" value="membrane protein fhac"/>
    <property type="match status" value="1"/>
</dbReference>
<sequence length="591" mass="62654">MKKLVVGLLAVGVGTAGVAQNLEIRVDEDDLQQTLDSASLVKSILDEGGATTQDVVAAARADYERLLTGLYSEGYYGPTISIQIDGREASTIAPLGGPSDISDVIMTVTAGPRFDFGRAEVAPVPQDTELPEEFRSGEVARVDAIRSAVSTGINAWREEGYAKAEVDSQRITARHQDNELDAVVVIGSGPQLTFGPLAVEGNEMVQTQKILRIAGMPTGAIYSPEKLDQVAERLRKTGAFSSVAMVESDTIGPNNTLPITMEVAEMPRYRVGAGAEVSSTDGLSLTAYWLNRNVFGGAESLRLDGEISGIAGDTGGVDYALNLLFKYPRPFAIDTTATVKLGLERKDEPTYFLDQLTGSITVDRQIGDYTTITGGLGFIAAKTDDDFGYREYVLATIPLTGEVDYRDNALNPKDGWYGNLELTPFIGIDNAGTGGRVYFDGRVYRSFGEGDRFTLAARGQVGSVLGVDADQAPADFLFYSGGGGTVRGQSYQSLGYEYSPGVYSGGLSLAVASLEARFDVTDSIGVVGFYDYGYVGGSEIPLQDGDDHAGAGLGLRYNTGIGPIRLDVATSASGENAGKNVDVYIGIGQAF</sequence>
<dbReference type="PANTHER" id="PTHR12815">
    <property type="entry name" value="SORTING AND ASSEMBLY MACHINERY SAMM50 PROTEIN FAMILY MEMBER"/>
    <property type="match status" value="1"/>
</dbReference>
<dbReference type="PANTHER" id="PTHR12815:SF42">
    <property type="entry name" value="BACTERIAL SURFACE ANTIGEN (D15) DOMAIN-CONTAINING PROTEIN"/>
    <property type="match status" value="1"/>
</dbReference>
<evidence type="ECO:0000259" key="5">
    <source>
        <dbReference type="Pfam" id="PF07244"/>
    </source>
</evidence>
<feature type="domain" description="Bacterial surface antigen (D15)" evidence="4">
    <location>
        <begin position="293"/>
        <end position="591"/>
    </location>
</feature>
<proteinExistence type="predicted"/>
<dbReference type="Gene3D" id="2.40.160.50">
    <property type="entry name" value="membrane protein fhac: a member of the omp85/tpsb transporter family"/>
    <property type="match status" value="1"/>
</dbReference>
<evidence type="ECO:0000313" key="7">
    <source>
        <dbReference type="Proteomes" id="UP000709466"/>
    </source>
</evidence>
<keyword evidence="2" id="KW-0812">Transmembrane</keyword>
<evidence type="ECO:0000313" key="6">
    <source>
        <dbReference type="EMBL" id="NIY72178.1"/>
    </source>
</evidence>
<feature type="domain" description="POTRA" evidence="5">
    <location>
        <begin position="194"/>
        <end position="265"/>
    </location>
</feature>
<accession>A0ABX0VZW6</accession>
<dbReference type="InterPro" id="IPR000184">
    <property type="entry name" value="Bac_surfAg_D15"/>
</dbReference>
<evidence type="ECO:0000256" key="3">
    <source>
        <dbReference type="ARBA" id="ARBA00023136"/>
    </source>
</evidence>
<protein>
    <submittedName>
        <fullName evidence="6">BamA/TamA family outer membrane protein</fullName>
    </submittedName>
</protein>
<keyword evidence="2" id="KW-1134">Transmembrane beta strand</keyword>
<dbReference type="Proteomes" id="UP000709466">
    <property type="component" value="Unassembled WGS sequence"/>
</dbReference>
<evidence type="ECO:0000259" key="4">
    <source>
        <dbReference type="Pfam" id="PF01103"/>
    </source>
</evidence>
<reference evidence="6 7" key="1">
    <citation type="submission" date="2020-03" db="EMBL/GenBank/DDBJ databases">
        <title>Bacterial isolates of synthetic phycosphere.</title>
        <authorList>
            <person name="Fu H."/>
            <person name="Moran M.A."/>
        </authorList>
    </citation>
    <scope>NUCLEOTIDE SEQUENCE [LARGE SCALE GENOMIC DNA]</scope>
    <source>
        <strain evidence="6 7">HF1</strain>
    </source>
</reference>